<dbReference type="InterPro" id="IPR055296">
    <property type="entry name" value="SRL2-like"/>
</dbReference>
<comment type="caution">
    <text evidence="2">The sequence shown here is derived from an EMBL/GenBank/DDBJ whole genome shotgun (WGS) entry which is preliminary data.</text>
</comment>
<dbReference type="InterPro" id="IPR049152">
    <property type="entry name" value="EFR3-like_ARM"/>
</dbReference>
<name>A0AAV3PGT9_LITER</name>
<dbReference type="AlphaFoldDB" id="A0AAV3PGT9"/>
<evidence type="ECO:0000313" key="2">
    <source>
        <dbReference type="EMBL" id="GAA0150473.1"/>
    </source>
</evidence>
<evidence type="ECO:0000256" key="1">
    <source>
        <dbReference type="SAM" id="MobiDB-lite"/>
    </source>
</evidence>
<gene>
    <name evidence="2" type="ORF">LIER_09407</name>
</gene>
<feature type="region of interest" description="Disordered" evidence="1">
    <location>
        <begin position="551"/>
        <end position="576"/>
    </location>
</feature>
<protein>
    <recommendedName>
        <fullName evidence="4">ARM repeat superfamily protein</fullName>
    </recommendedName>
</protein>
<proteinExistence type="predicted"/>
<organism evidence="2 3">
    <name type="scientific">Lithospermum erythrorhizon</name>
    <name type="common">Purple gromwell</name>
    <name type="synonym">Lithospermum officinale var. erythrorhizon</name>
    <dbReference type="NCBI Taxonomy" id="34254"/>
    <lineage>
        <taxon>Eukaryota</taxon>
        <taxon>Viridiplantae</taxon>
        <taxon>Streptophyta</taxon>
        <taxon>Embryophyta</taxon>
        <taxon>Tracheophyta</taxon>
        <taxon>Spermatophyta</taxon>
        <taxon>Magnoliopsida</taxon>
        <taxon>eudicotyledons</taxon>
        <taxon>Gunneridae</taxon>
        <taxon>Pentapetalae</taxon>
        <taxon>asterids</taxon>
        <taxon>lamiids</taxon>
        <taxon>Boraginales</taxon>
        <taxon>Boraginaceae</taxon>
        <taxon>Boraginoideae</taxon>
        <taxon>Lithospermeae</taxon>
        <taxon>Lithospermum</taxon>
    </lineage>
</organism>
<accession>A0AAV3PGT9</accession>
<keyword evidence="3" id="KW-1185">Reference proteome</keyword>
<evidence type="ECO:0000313" key="3">
    <source>
        <dbReference type="Proteomes" id="UP001454036"/>
    </source>
</evidence>
<feature type="compositionally biased region" description="Basic and acidic residues" evidence="1">
    <location>
        <begin position="551"/>
        <end position="565"/>
    </location>
</feature>
<dbReference type="EMBL" id="BAABME010001599">
    <property type="protein sequence ID" value="GAA0150473.1"/>
    <property type="molecule type" value="Genomic_DNA"/>
</dbReference>
<dbReference type="Proteomes" id="UP001454036">
    <property type="component" value="Unassembled WGS sequence"/>
</dbReference>
<dbReference type="InterPro" id="IPR016024">
    <property type="entry name" value="ARM-type_fold"/>
</dbReference>
<sequence length="995" mass="111716">MSMDVSACDQLCVCCPAMRPRSRQPLKRYKWLISDIFRSAEGEPNDRKISKLCEYASKNPLRIPKITSSLEHRFYRDLRAENLWSVKAVICVYRKLLVYSNQQLPLFATSFLSTTNILLEQTKHDEMRIVGCQALFDFINFQKDGTYMFNLEGMIPKLCLLAQEIGDEERISRLRCAGLQAISSMIWFMGEFCQISADFDNVVSAVLENCEGLVKNLPVDSNSNQDVRNHWDQEVRKVEDSVKRATSYKRIINDKGDINVNMDDACNPKFWSRVCLHNMAKLAKEATTVRRVLESLFRYFDNGNLWAPQHGLALTVLLDMQFIMEKSGWNTHFLLATLIKHLDHKNVLKSPDMQVDIVEVATHLAAVTKVQPSVTIIGAFSDMMRHLRKSIHCSLDDSDLGEDVIKWNRKFQKVVDECLVQLAQKIGDAGPILDVMAVMMESISNITVMARNTIATVYRTGQIVASLPNLSYHNKSFPESLFHQILLAMVSSDHETRIAAHRLFAIVLVPSSVCPRPSSTNTDMKAVAAISRTLSRTVSAFSTSAGLFKKLKMEDPPRQENRSANDETVGANETGKIQSVMNRLKSSYSRNYSMRRPSIRIANEESSTINLDKEQEGITLKLKSRQISLLLSSIWVQAISPTNIPASYEAIAHTYSLVMLYAHTKKAYQETLIRSFQLAFSLRTISLGKGGPLQPSRLRSLFTLATSMIIFLSQAFDFQPLVASAKAALTDKTADPFLRLVDESKLQAVAEKNMKVYGSEGDNEDALKSLSSIKLTGDQSTEAFASMIVKLLNTSTMPDGSNMKDQLLKEFLPDDVCPLGAQLLTEKPYQIYQFHPDSSDHSDEVGHETIKMEDDFPSTSSQTQGDLLQFSFDASDILSVNQLIDSVLETKHQVGRLSVSMTSDMPYMDIARHCEALQMGKQQKMFDFMTVESFQDTSVFVMQDWPTSYSEPNLQDISSVTNSLTPCATALHHHSNSLTLPSSSPYDNFLKAAGS</sequence>
<dbReference type="PANTHER" id="PTHR46087:SF7">
    <property type="entry name" value="CYCLIN-LIKE PROTEIN"/>
    <property type="match status" value="1"/>
</dbReference>
<dbReference type="PANTHER" id="PTHR46087">
    <property type="entry name" value="PUTATIVE, EXPRESSED-RELATED"/>
    <property type="match status" value="1"/>
</dbReference>
<dbReference type="Pfam" id="PF21052">
    <property type="entry name" value="EFR3_ARM"/>
    <property type="match status" value="1"/>
</dbReference>
<reference evidence="2 3" key="1">
    <citation type="submission" date="2024-01" db="EMBL/GenBank/DDBJ databases">
        <title>The complete chloroplast genome sequence of Lithospermum erythrorhizon: insights into the phylogenetic relationship among Boraginaceae species and the maternal lineages of purple gromwells.</title>
        <authorList>
            <person name="Okada T."/>
            <person name="Watanabe K."/>
        </authorList>
    </citation>
    <scope>NUCLEOTIDE SEQUENCE [LARGE SCALE GENOMIC DNA]</scope>
</reference>
<evidence type="ECO:0008006" key="4">
    <source>
        <dbReference type="Google" id="ProtNLM"/>
    </source>
</evidence>
<dbReference type="SUPFAM" id="SSF48371">
    <property type="entry name" value="ARM repeat"/>
    <property type="match status" value="1"/>
</dbReference>